<dbReference type="InterPro" id="IPR011110">
    <property type="entry name" value="Reg_prop"/>
</dbReference>
<proteinExistence type="predicted"/>
<dbReference type="Gene3D" id="2.130.10.10">
    <property type="entry name" value="YVTN repeat-like/Quinoprotein amine dehydrogenase"/>
    <property type="match status" value="1"/>
</dbReference>
<dbReference type="Proteomes" id="UP001139344">
    <property type="component" value="Unassembled WGS sequence"/>
</dbReference>
<dbReference type="InterPro" id="IPR015943">
    <property type="entry name" value="WD40/YVTN_repeat-like_dom_sf"/>
</dbReference>
<keyword evidence="1" id="KW-0732">Signal</keyword>
<accession>A0A9X1UYE4</accession>
<evidence type="ECO:0000313" key="3">
    <source>
        <dbReference type="Proteomes" id="UP001139344"/>
    </source>
</evidence>
<feature type="signal peptide" evidence="1">
    <location>
        <begin position="1"/>
        <end position="18"/>
    </location>
</feature>
<dbReference type="EMBL" id="JAJSON010000020">
    <property type="protein sequence ID" value="MCG9971869.1"/>
    <property type="molecule type" value="Genomic_DNA"/>
</dbReference>
<dbReference type="AlphaFoldDB" id="A0A9X1UYE4"/>
<dbReference type="Pfam" id="PF07494">
    <property type="entry name" value="Reg_prop"/>
    <property type="match status" value="2"/>
</dbReference>
<dbReference type="SUPFAM" id="SSF63829">
    <property type="entry name" value="Calcium-dependent phosphotriesterase"/>
    <property type="match status" value="1"/>
</dbReference>
<evidence type="ECO:0000313" key="2">
    <source>
        <dbReference type="EMBL" id="MCG9971869.1"/>
    </source>
</evidence>
<name>A0A9X1UYE4_9FLAO</name>
<feature type="chain" id="PRO_5040767935" description="Histidine kinase" evidence="1">
    <location>
        <begin position="19"/>
        <end position="238"/>
    </location>
</feature>
<evidence type="ECO:0000256" key="1">
    <source>
        <dbReference type="SAM" id="SignalP"/>
    </source>
</evidence>
<protein>
    <recommendedName>
        <fullName evidence="4">Histidine kinase</fullName>
    </recommendedName>
</protein>
<comment type="caution">
    <text evidence="2">The sequence shown here is derived from an EMBL/GenBank/DDBJ whole genome shotgun (WGS) entry which is preliminary data.</text>
</comment>
<organism evidence="2 3">
    <name type="scientific">Christiangramia crocea</name>
    <dbReference type="NCBI Taxonomy" id="2904124"/>
    <lineage>
        <taxon>Bacteria</taxon>
        <taxon>Pseudomonadati</taxon>
        <taxon>Bacteroidota</taxon>
        <taxon>Flavobacteriia</taxon>
        <taxon>Flavobacteriales</taxon>
        <taxon>Flavobacteriaceae</taxon>
        <taxon>Christiangramia</taxon>
    </lineage>
</organism>
<dbReference type="RefSeq" id="WP_240098523.1">
    <property type="nucleotide sequence ID" value="NZ_JAJSON010000020.1"/>
</dbReference>
<reference evidence="2" key="1">
    <citation type="submission" date="2021-12" db="EMBL/GenBank/DDBJ databases">
        <title>Description of Gramella crocea sp. nov., a new bacterium isolated from activated sludge.</title>
        <authorList>
            <person name="Zhang X."/>
        </authorList>
    </citation>
    <scope>NUCLEOTIDE SEQUENCE</scope>
    <source>
        <strain evidence="2">YB25</strain>
    </source>
</reference>
<gene>
    <name evidence="2" type="ORF">LU635_09500</name>
</gene>
<evidence type="ECO:0008006" key="4">
    <source>
        <dbReference type="Google" id="ProtNLM"/>
    </source>
</evidence>
<keyword evidence="3" id="KW-1185">Reference proteome</keyword>
<sequence>MKKLLLILLFFWSSFIIAQQQLQFQKLSYEEGVNQSIVYAISQDSIGNIWMATEEGVIRYNSKNSETYNKYDGLPDEFGTRIRTIFIDSGNKIWIGGENGIAYFDEGENNFKKIELSGNLRPSLVKFFAEDEDGNLWVGCFNGLWKLTHNGDNTKVERVQNLPNVQTVHYIANSILAGTDSGLYKIDTQTGEMVKLTGLNKDYSVTDLARLNDSTFIIGTRSNGIILTKRKGKEKMQG</sequence>